<evidence type="ECO:0008006" key="4">
    <source>
        <dbReference type="Google" id="ProtNLM"/>
    </source>
</evidence>
<sequence length="256" mass="28718">MEIVEQPQLYVHKMSRRKWEMKQTVGVWSWNPYYRAFVPFLPTLAKVFDSDDDDHHPHKNNKGLKIKGPHNYHIPVVYDRLRRVQKQFLRQYTIKAPISKSFLKQMALKTLWIFVFVAIIATSIAEAQSLLGIVQVNGTLYCSPNGSPSANGNTSPVFPNAIVQVTCPTDVVIDSPASNTTTNTNGVYRITLFPQNNATANSLVSNCRLFVLTPLSNCNPTLPSVGLVSNLRFVRTVQISFLRSTYMVAAGFTLQA</sequence>
<dbReference type="InterPro" id="IPR040404">
    <property type="entry name" value="Phylloplanin-like"/>
</dbReference>
<gene>
    <name evidence="2" type="ORF">BUALT_Bualt02G0024300</name>
</gene>
<keyword evidence="1" id="KW-0472">Membrane</keyword>
<dbReference type="AlphaFoldDB" id="A0AAV6Y5B5"/>
<keyword evidence="1" id="KW-1133">Transmembrane helix</keyword>
<reference evidence="2" key="1">
    <citation type="submission" date="2019-10" db="EMBL/GenBank/DDBJ databases">
        <authorList>
            <person name="Zhang R."/>
            <person name="Pan Y."/>
            <person name="Wang J."/>
            <person name="Ma R."/>
            <person name="Yu S."/>
        </authorList>
    </citation>
    <scope>NUCLEOTIDE SEQUENCE</scope>
    <source>
        <strain evidence="2">LA-IB0</strain>
        <tissue evidence="2">Leaf</tissue>
    </source>
</reference>
<evidence type="ECO:0000313" key="2">
    <source>
        <dbReference type="EMBL" id="KAG8387467.1"/>
    </source>
</evidence>
<dbReference type="PANTHER" id="PTHR34458:SF5">
    <property type="entry name" value="POLLEN OLE E 1 ALLERGEN AND EXTENSIN FAMILY PROTEIN"/>
    <property type="match status" value="1"/>
</dbReference>
<organism evidence="2 3">
    <name type="scientific">Buddleja alternifolia</name>
    <dbReference type="NCBI Taxonomy" id="168488"/>
    <lineage>
        <taxon>Eukaryota</taxon>
        <taxon>Viridiplantae</taxon>
        <taxon>Streptophyta</taxon>
        <taxon>Embryophyta</taxon>
        <taxon>Tracheophyta</taxon>
        <taxon>Spermatophyta</taxon>
        <taxon>Magnoliopsida</taxon>
        <taxon>eudicotyledons</taxon>
        <taxon>Gunneridae</taxon>
        <taxon>Pentapetalae</taxon>
        <taxon>asterids</taxon>
        <taxon>lamiids</taxon>
        <taxon>Lamiales</taxon>
        <taxon>Scrophulariaceae</taxon>
        <taxon>Buddlejeae</taxon>
        <taxon>Buddleja</taxon>
    </lineage>
</organism>
<name>A0AAV6Y5B5_9LAMI</name>
<dbReference type="EMBL" id="WHWC01000002">
    <property type="protein sequence ID" value="KAG8387467.1"/>
    <property type="molecule type" value="Genomic_DNA"/>
</dbReference>
<accession>A0AAV6Y5B5</accession>
<dbReference type="Proteomes" id="UP000826271">
    <property type="component" value="Unassembled WGS sequence"/>
</dbReference>
<evidence type="ECO:0000313" key="3">
    <source>
        <dbReference type="Proteomes" id="UP000826271"/>
    </source>
</evidence>
<evidence type="ECO:0000256" key="1">
    <source>
        <dbReference type="SAM" id="Phobius"/>
    </source>
</evidence>
<feature type="transmembrane region" description="Helical" evidence="1">
    <location>
        <begin position="111"/>
        <end position="134"/>
    </location>
</feature>
<protein>
    <recommendedName>
        <fullName evidence="4">Pollen Ole e 1 allergen and extensin family protein</fullName>
    </recommendedName>
</protein>
<comment type="caution">
    <text evidence="2">The sequence shown here is derived from an EMBL/GenBank/DDBJ whole genome shotgun (WGS) entry which is preliminary data.</text>
</comment>
<dbReference type="PANTHER" id="PTHR34458">
    <property type="entry name" value="POLLEN OLE E 1 ALLERGEN AND EXTENSIN FAMILY PROTEIN-RELATED"/>
    <property type="match status" value="1"/>
</dbReference>
<keyword evidence="3" id="KW-1185">Reference proteome</keyword>
<dbReference type="Pfam" id="PF01190">
    <property type="entry name" value="Pollen_Ole_e_1"/>
    <property type="match status" value="1"/>
</dbReference>
<keyword evidence="1" id="KW-0812">Transmembrane</keyword>
<proteinExistence type="predicted"/>